<comment type="caution">
    <text evidence="2">The sequence shown here is derived from an EMBL/GenBank/DDBJ whole genome shotgun (WGS) entry which is preliminary data.</text>
</comment>
<protein>
    <submittedName>
        <fullName evidence="2">Uncharacterized protein</fullName>
    </submittedName>
</protein>
<reference evidence="2 3" key="1">
    <citation type="journal article" date="2019" name="Int. J. Syst. Evol. Microbiol.">
        <title>The Global Catalogue of Microorganisms (GCM) 10K type strain sequencing project: providing services to taxonomists for standard genome sequencing and annotation.</title>
        <authorList>
            <consortium name="The Broad Institute Genomics Platform"/>
            <consortium name="The Broad Institute Genome Sequencing Center for Infectious Disease"/>
            <person name="Wu L."/>
            <person name="Ma J."/>
        </authorList>
    </citation>
    <scope>NUCLEOTIDE SEQUENCE [LARGE SCALE GENOMIC DNA]</scope>
    <source>
        <strain evidence="2 3">JCM 11136</strain>
    </source>
</reference>
<proteinExistence type="predicted"/>
<dbReference type="Proteomes" id="UP001501578">
    <property type="component" value="Unassembled WGS sequence"/>
</dbReference>
<evidence type="ECO:0000313" key="2">
    <source>
        <dbReference type="EMBL" id="GAA0935459.1"/>
    </source>
</evidence>
<feature type="region of interest" description="Disordered" evidence="1">
    <location>
        <begin position="47"/>
        <end position="89"/>
    </location>
</feature>
<sequence length="89" mass="9469">MPVVQLFAADVTEPPFPGGTDVMRLLWCPFDHLPYYAPRPELYRHDSATLAPVPDGPPRPEGAREASAGGKPGSGRGRVPGEGECRGGE</sequence>
<evidence type="ECO:0000256" key="1">
    <source>
        <dbReference type="SAM" id="MobiDB-lite"/>
    </source>
</evidence>
<evidence type="ECO:0000313" key="3">
    <source>
        <dbReference type="Proteomes" id="UP001501578"/>
    </source>
</evidence>
<accession>A0ABN1Q039</accession>
<gene>
    <name evidence="2" type="ORF">GCM10009560_43550</name>
</gene>
<name>A0ABN1Q039_9ACTN</name>
<keyword evidence="3" id="KW-1185">Reference proteome</keyword>
<dbReference type="EMBL" id="BAAAHQ010000023">
    <property type="protein sequence ID" value="GAA0935459.1"/>
    <property type="molecule type" value="Genomic_DNA"/>
</dbReference>
<organism evidence="2 3">
    <name type="scientific">Nonomuraea longicatena</name>
    <dbReference type="NCBI Taxonomy" id="83682"/>
    <lineage>
        <taxon>Bacteria</taxon>
        <taxon>Bacillati</taxon>
        <taxon>Actinomycetota</taxon>
        <taxon>Actinomycetes</taxon>
        <taxon>Streptosporangiales</taxon>
        <taxon>Streptosporangiaceae</taxon>
        <taxon>Nonomuraea</taxon>
    </lineage>
</organism>
<feature type="compositionally biased region" description="Basic and acidic residues" evidence="1">
    <location>
        <begin position="79"/>
        <end position="89"/>
    </location>
</feature>